<reference evidence="1 2" key="1">
    <citation type="submission" date="2020-08" db="EMBL/GenBank/DDBJ databases">
        <title>Genomic Encyclopedia of Type Strains, Phase IV (KMG-IV): sequencing the most valuable type-strain genomes for metagenomic binning, comparative biology and taxonomic classification.</title>
        <authorList>
            <person name="Goeker M."/>
        </authorList>
    </citation>
    <scope>NUCLEOTIDE SEQUENCE [LARGE SCALE GENOMIC DNA]</scope>
    <source>
        <strain evidence="1 2">DSM 102189</strain>
    </source>
</reference>
<comment type="caution">
    <text evidence="1">The sequence shown here is derived from an EMBL/GenBank/DDBJ whole genome shotgun (WGS) entry which is preliminary data.</text>
</comment>
<organism evidence="1 2">
    <name type="scientific">Polymorphobacter multimanifer</name>
    <dbReference type="NCBI Taxonomy" id="1070431"/>
    <lineage>
        <taxon>Bacteria</taxon>
        <taxon>Pseudomonadati</taxon>
        <taxon>Pseudomonadota</taxon>
        <taxon>Alphaproteobacteria</taxon>
        <taxon>Sphingomonadales</taxon>
        <taxon>Sphingosinicellaceae</taxon>
        <taxon>Polymorphobacter</taxon>
    </lineage>
</organism>
<evidence type="ECO:0000313" key="2">
    <source>
        <dbReference type="Proteomes" id="UP000538147"/>
    </source>
</evidence>
<proteinExistence type="predicted"/>
<accession>A0A841L824</accession>
<dbReference type="EMBL" id="JACIIV010000034">
    <property type="protein sequence ID" value="MBB6229159.1"/>
    <property type="molecule type" value="Genomic_DNA"/>
</dbReference>
<dbReference type="Proteomes" id="UP000538147">
    <property type="component" value="Unassembled WGS sequence"/>
</dbReference>
<keyword evidence="2" id="KW-1185">Reference proteome</keyword>
<name>A0A841L824_9SPHN</name>
<sequence length="121" mass="12553">MLKERRLAAETVAEQLFAAEAAIDAAIAAVATLTAAMPKARIDANLAPMIGHEALMNASRTVSSLMEARSGICATHEALAVAQKQIGLGAVAFGSLTKEMMTRGSQIRAVSSNDMPAERAA</sequence>
<dbReference type="RefSeq" id="WP_207792407.1">
    <property type="nucleotide sequence ID" value="NZ_BMOX01000062.1"/>
</dbReference>
<protein>
    <submittedName>
        <fullName evidence="1">Uncharacterized protein</fullName>
    </submittedName>
</protein>
<gene>
    <name evidence="1" type="ORF">FHS79_003360</name>
</gene>
<dbReference type="AlphaFoldDB" id="A0A841L824"/>
<evidence type="ECO:0000313" key="1">
    <source>
        <dbReference type="EMBL" id="MBB6229159.1"/>
    </source>
</evidence>